<keyword evidence="2" id="KW-1015">Disulfide bond</keyword>
<evidence type="ECO:0000313" key="4">
    <source>
        <dbReference type="Proteomes" id="UP000053766"/>
    </source>
</evidence>
<evidence type="ECO:0000256" key="2">
    <source>
        <dbReference type="ARBA" id="ARBA00023157"/>
    </source>
</evidence>
<evidence type="ECO:0000313" key="3">
    <source>
        <dbReference type="EMBL" id="KJH42087.1"/>
    </source>
</evidence>
<reference evidence="4" key="2">
    <citation type="journal article" date="2016" name="Sci. Rep.">
        <title>Dictyocaulus viviparus genome, variome and transcriptome elucidate lungworm biology and support future intervention.</title>
        <authorList>
            <person name="McNulty S.N."/>
            <person name="Strube C."/>
            <person name="Rosa B.A."/>
            <person name="Martin J.C."/>
            <person name="Tyagi R."/>
            <person name="Choi Y.J."/>
            <person name="Wang Q."/>
            <person name="Hallsworth Pepin K."/>
            <person name="Zhang X."/>
            <person name="Ozersky P."/>
            <person name="Wilson R.K."/>
            <person name="Sternberg P.W."/>
            <person name="Gasser R.B."/>
            <person name="Mitreva M."/>
        </authorList>
    </citation>
    <scope>NUCLEOTIDE SEQUENCE [LARGE SCALE GENOMIC DNA]</scope>
    <source>
        <strain evidence="4">HannoverDv2000</strain>
    </source>
</reference>
<dbReference type="InterPro" id="IPR000884">
    <property type="entry name" value="TSP1_rpt"/>
</dbReference>
<keyword evidence="1" id="KW-0677">Repeat</keyword>
<dbReference type="PANTHER" id="PTHR22906">
    <property type="entry name" value="PROPERDIN"/>
    <property type="match status" value="1"/>
</dbReference>
<dbReference type="OrthoDB" id="5870058at2759"/>
<dbReference type="Proteomes" id="UP000053766">
    <property type="component" value="Unassembled WGS sequence"/>
</dbReference>
<dbReference type="SMART" id="SM00209">
    <property type="entry name" value="TSP1"/>
    <property type="match status" value="7"/>
</dbReference>
<dbReference type="Gene3D" id="2.20.100.10">
    <property type="entry name" value="Thrombospondin type-1 (TSP1) repeat"/>
    <property type="match status" value="7"/>
</dbReference>
<dbReference type="FunFam" id="2.20.100.10:FF:000001">
    <property type="entry name" value="semaphorin-5A isoform X1"/>
    <property type="match status" value="3"/>
</dbReference>
<organism evidence="3 4">
    <name type="scientific">Dictyocaulus viviparus</name>
    <name type="common">Bovine lungworm</name>
    <dbReference type="NCBI Taxonomy" id="29172"/>
    <lineage>
        <taxon>Eukaryota</taxon>
        <taxon>Metazoa</taxon>
        <taxon>Ecdysozoa</taxon>
        <taxon>Nematoda</taxon>
        <taxon>Chromadorea</taxon>
        <taxon>Rhabditida</taxon>
        <taxon>Rhabditina</taxon>
        <taxon>Rhabditomorpha</taxon>
        <taxon>Strongyloidea</taxon>
        <taxon>Metastrongylidae</taxon>
        <taxon>Dictyocaulus</taxon>
    </lineage>
</organism>
<dbReference type="Pfam" id="PF00090">
    <property type="entry name" value="TSP_1"/>
    <property type="match status" value="7"/>
</dbReference>
<reference evidence="3 4" key="1">
    <citation type="submission" date="2013-11" db="EMBL/GenBank/DDBJ databases">
        <title>Draft genome of the bovine lungworm Dictyocaulus viviparus.</title>
        <authorList>
            <person name="Mitreva M."/>
        </authorList>
    </citation>
    <scope>NUCLEOTIDE SEQUENCE [LARGE SCALE GENOMIC DNA]</scope>
    <source>
        <strain evidence="3 4">HannoverDv2000</strain>
    </source>
</reference>
<dbReference type="InterPro" id="IPR052065">
    <property type="entry name" value="Compl_asym_regulator"/>
</dbReference>
<dbReference type="PRINTS" id="PR01705">
    <property type="entry name" value="TSP1REPEAT"/>
</dbReference>
<accession>A0A0D8XE99</accession>
<dbReference type="FunFam" id="2.20.100.10:FF:000002">
    <property type="entry name" value="Unc-5 netrin receptor C"/>
    <property type="match status" value="1"/>
</dbReference>
<dbReference type="STRING" id="29172.A0A0D8XE99"/>
<protein>
    <submittedName>
        <fullName evidence="3">Thrombospondin type 1 domain protein</fullName>
    </submittedName>
</protein>
<gene>
    <name evidence="3" type="ORF">DICVIV_11931</name>
</gene>
<dbReference type="InterPro" id="IPR036383">
    <property type="entry name" value="TSP1_rpt_sf"/>
</dbReference>
<dbReference type="AlphaFoldDB" id="A0A0D8XE99"/>
<sequence>MQVVAHGGRIVTGVDEVWGEWTKWTECSHTCGGGTKRRARVCIGRKCPSQPLEAVKESCNEQLCPRDEDWSIWSDWSSCSISCGEKGVQSRRRQCLKAFVFQCTGQSMETRECSLDVKCESQEYSSSIPSWSAWSSWSSCSCHSLMETRRRFCVVIDPSVQGFCTGSVIEQRPCVPTTCGASPGGWSEWSDWSKCSKDCQGTGHQIRNRMCAEPLPTNRGMYCVGYSFDQRPCTISTPCGDPVDGGWTEWSEWSTCDKSCTDTQRSRTRFCTNPRPSQGGQPCFGSDFELQPCLRNAGCYSINGAWGLWSAWSQCPEGCGFALQSRYRACDSPPPSHGGQICRGLAHQTSVCDIEFCDEAVDGEWSAWNEWSLCMGNCGLGSRTRVRACVSPPPTSGGVWCFGKSSESEECQAESSLCSQFLSHANDLDMEINRKVH</sequence>
<name>A0A0D8XE99_DICVI</name>
<keyword evidence="4" id="KW-1185">Reference proteome</keyword>
<dbReference type="SUPFAM" id="SSF82895">
    <property type="entry name" value="TSP-1 type 1 repeat"/>
    <property type="match status" value="7"/>
</dbReference>
<proteinExistence type="predicted"/>
<dbReference type="PANTHER" id="PTHR22906:SF21">
    <property type="entry name" value="SEMA DOMAIN-CONTAINING PROTEIN"/>
    <property type="match status" value="1"/>
</dbReference>
<dbReference type="PROSITE" id="PS50092">
    <property type="entry name" value="TSP1"/>
    <property type="match status" value="7"/>
</dbReference>
<evidence type="ECO:0000256" key="1">
    <source>
        <dbReference type="ARBA" id="ARBA00022737"/>
    </source>
</evidence>
<dbReference type="EMBL" id="KN716712">
    <property type="protein sequence ID" value="KJH42087.1"/>
    <property type="molecule type" value="Genomic_DNA"/>
</dbReference>